<dbReference type="EMBL" id="NBXE01000008">
    <property type="protein sequence ID" value="RFA28904.1"/>
    <property type="molecule type" value="Genomic_DNA"/>
</dbReference>
<dbReference type="GO" id="GO:0043190">
    <property type="term" value="C:ATP-binding cassette (ABC) transporter complex"/>
    <property type="evidence" value="ECO:0007669"/>
    <property type="project" value="InterPro"/>
</dbReference>
<evidence type="ECO:0000256" key="1">
    <source>
        <dbReference type="SAM" id="MobiDB-lite"/>
    </source>
</evidence>
<dbReference type="InterPro" id="IPR030678">
    <property type="entry name" value="Peptide/Ni-bd"/>
</dbReference>
<dbReference type="PIRSF" id="PIRSF002741">
    <property type="entry name" value="MppA"/>
    <property type="match status" value="1"/>
</dbReference>
<evidence type="ECO:0000259" key="2">
    <source>
        <dbReference type="Pfam" id="PF00496"/>
    </source>
</evidence>
<comment type="caution">
    <text evidence="3">The sequence shown here is derived from an EMBL/GenBank/DDBJ whole genome shotgun (WGS) entry which is preliminary data.</text>
</comment>
<gene>
    <name evidence="3" type="ORF">B7R25_04140</name>
</gene>
<feature type="region of interest" description="Disordered" evidence="1">
    <location>
        <begin position="1"/>
        <end position="60"/>
    </location>
</feature>
<proteinExistence type="predicted"/>
<accession>A0A3E0WG35</accession>
<feature type="compositionally biased region" description="Low complexity" evidence="1">
    <location>
        <begin position="16"/>
        <end position="37"/>
    </location>
</feature>
<dbReference type="InterPro" id="IPR039424">
    <property type="entry name" value="SBP_5"/>
</dbReference>
<dbReference type="Proteomes" id="UP000257080">
    <property type="component" value="Unassembled WGS sequence"/>
</dbReference>
<dbReference type="GO" id="GO:0042597">
    <property type="term" value="C:periplasmic space"/>
    <property type="evidence" value="ECO:0007669"/>
    <property type="project" value="UniProtKB-ARBA"/>
</dbReference>
<organism evidence="3 4">
    <name type="scientific">Subtercola boreus</name>
    <dbReference type="NCBI Taxonomy" id="120213"/>
    <lineage>
        <taxon>Bacteria</taxon>
        <taxon>Bacillati</taxon>
        <taxon>Actinomycetota</taxon>
        <taxon>Actinomycetes</taxon>
        <taxon>Micrococcales</taxon>
        <taxon>Microbacteriaceae</taxon>
        <taxon>Subtercola</taxon>
    </lineage>
</organism>
<sequence>MRASVTCSPTRHSSSCRRWPSSWSSAASSSSPRTWASDAHVRPPDSPAPLPAPPEAFMNTTPRSRFRQRSLGLAAVVVTAALALAGCASSSGDSASGDAASSTVTVALTDEPSSLDPLFDTNLPALNVFYNVFDQLATTDATGAVVPRLSTAWTKSYDLKTWVLTLRDDAKFSDATVTGRPYTLTRNDSYWGTKGEFQTVVFTPVPDETTRANSVQSGDLDIALLGPSQVRSVKASGTVDVVEQQSNRVLYTGFNAKAKAKWLDDPNIRTFGFDHTNAATTFDLAQAKSLIAASGYDGSAIPLSYPTTGLPQIDQIAQAIGGYLTAAGLNVTLDGEESSTYSGARFSASLPGIFLFAFAPSVMDADLPLTILLKTGGQGYISDAEIDRLLTEQVGDADNTSRAADIASISKIVNENTYYAPNATVSRRR</sequence>
<feature type="compositionally biased region" description="Pro residues" evidence="1">
    <location>
        <begin position="44"/>
        <end position="54"/>
    </location>
</feature>
<dbReference type="InterPro" id="IPR000914">
    <property type="entry name" value="SBP_5_dom"/>
</dbReference>
<dbReference type="GO" id="GO:0015833">
    <property type="term" value="P:peptide transport"/>
    <property type="evidence" value="ECO:0007669"/>
    <property type="project" value="TreeGrafter"/>
</dbReference>
<dbReference type="GO" id="GO:1904680">
    <property type="term" value="F:peptide transmembrane transporter activity"/>
    <property type="evidence" value="ECO:0007669"/>
    <property type="project" value="TreeGrafter"/>
</dbReference>
<dbReference type="Gene3D" id="3.40.190.10">
    <property type="entry name" value="Periplasmic binding protein-like II"/>
    <property type="match status" value="2"/>
</dbReference>
<reference evidence="3 4" key="1">
    <citation type="submission" date="2017-04" db="EMBL/GenBank/DDBJ databases">
        <title>Comparative genome analysis of Subtercola boreus.</title>
        <authorList>
            <person name="Cho Y.-J."/>
            <person name="Cho A."/>
            <person name="Kim O.-S."/>
            <person name="Lee J.-I."/>
        </authorList>
    </citation>
    <scope>NUCLEOTIDE SEQUENCE [LARGE SCALE GENOMIC DNA]</scope>
    <source>
        <strain evidence="3 4">P28004</strain>
    </source>
</reference>
<protein>
    <recommendedName>
        <fullName evidence="2">Solute-binding protein family 5 domain-containing protein</fullName>
    </recommendedName>
</protein>
<dbReference type="Gene3D" id="3.10.105.10">
    <property type="entry name" value="Dipeptide-binding Protein, Domain 3"/>
    <property type="match status" value="2"/>
</dbReference>
<evidence type="ECO:0000313" key="3">
    <source>
        <dbReference type="EMBL" id="RFA28904.1"/>
    </source>
</evidence>
<dbReference type="PANTHER" id="PTHR30290">
    <property type="entry name" value="PERIPLASMIC BINDING COMPONENT OF ABC TRANSPORTER"/>
    <property type="match status" value="1"/>
</dbReference>
<evidence type="ECO:0000313" key="4">
    <source>
        <dbReference type="Proteomes" id="UP000257080"/>
    </source>
</evidence>
<dbReference type="SUPFAM" id="SSF53850">
    <property type="entry name" value="Periplasmic binding protein-like II"/>
    <property type="match status" value="1"/>
</dbReference>
<name>A0A3E0WG35_9MICO</name>
<dbReference type="OrthoDB" id="5240629at2"/>
<dbReference type="Pfam" id="PF00496">
    <property type="entry name" value="SBP_bac_5"/>
    <property type="match status" value="1"/>
</dbReference>
<feature type="domain" description="Solute-binding protein family 5" evidence="2">
    <location>
        <begin position="182"/>
        <end position="269"/>
    </location>
</feature>
<feature type="compositionally biased region" description="Polar residues" evidence="1">
    <location>
        <begin position="1"/>
        <end position="12"/>
    </location>
</feature>
<dbReference type="AlphaFoldDB" id="A0A3E0WG35"/>